<organism evidence="3 4">
    <name type="scientific">Parasphingorhabdus litoris</name>
    <dbReference type="NCBI Taxonomy" id="394733"/>
    <lineage>
        <taxon>Bacteria</taxon>
        <taxon>Pseudomonadati</taxon>
        <taxon>Pseudomonadota</taxon>
        <taxon>Alphaproteobacteria</taxon>
        <taxon>Sphingomonadales</taxon>
        <taxon>Sphingomonadaceae</taxon>
        <taxon>Parasphingorhabdus</taxon>
    </lineage>
</organism>
<proteinExistence type="predicted"/>
<comment type="catalytic activity">
    <reaction evidence="1">
        <text>a beta-lactam + H2O = a substituted beta-amino acid</text>
        <dbReference type="Rhea" id="RHEA:20401"/>
        <dbReference type="ChEBI" id="CHEBI:15377"/>
        <dbReference type="ChEBI" id="CHEBI:35627"/>
        <dbReference type="ChEBI" id="CHEBI:140347"/>
        <dbReference type="EC" id="3.5.2.6"/>
    </reaction>
</comment>
<gene>
    <name evidence="3" type="ORF">GCM10009096_23240</name>
</gene>
<dbReference type="InterPro" id="IPR045155">
    <property type="entry name" value="Beta-lactam_cat"/>
</dbReference>
<name>A0ABN1ANA0_9SPHN</name>
<dbReference type="PANTHER" id="PTHR35333">
    <property type="entry name" value="BETA-LACTAMASE"/>
    <property type="match status" value="1"/>
</dbReference>
<reference evidence="3 4" key="1">
    <citation type="journal article" date="2019" name="Int. J. Syst. Evol. Microbiol.">
        <title>The Global Catalogue of Microorganisms (GCM) 10K type strain sequencing project: providing services to taxonomists for standard genome sequencing and annotation.</title>
        <authorList>
            <consortium name="The Broad Institute Genomics Platform"/>
            <consortium name="The Broad Institute Genome Sequencing Center for Infectious Disease"/>
            <person name="Wu L."/>
            <person name="Ma J."/>
        </authorList>
    </citation>
    <scope>NUCLEOTIDE SEQUENCE [LARGE SCALE GENOMIC DNA]</scope>
    <source>
        <strain evidence="3 4">JCM 14162</strain>
    </source>
</reference>
<protein>
    <submittedName>
        <fullName evidence="3">Serine hydrolase</fullName>
    </submittedName>
</protein>
<evidence type="ECO:0000313" key="3">
    <source>
        <dbReference type="EMBL" id="GAA0480533.1"/>
    </source>
</evidence>
<dbReference type="Gene3D" id="3.40.710.10">
    <property type="entry name" value="DD-peptidase/beta-lactamase superfamily"/>
    <property type="match status" value="1"/>
</dbReference>
<dbReference type="Pfam" id="PF13354">
    <property type="entry name" value="Beta-lactamase2"/>
    <property type="match status" value="1"/>
</dbReference>
<dbReference type="InterPro" id="IPR012338">
    <property type="entry name" value="Beta-lactam/transpept-like"/>
</dbReference>
<feature type="domain" description="Beta-lactamase class A catalytic" evidence="2">
    <location>
        <begin position="156"/>
        <end position="277"/>
    </location>
</feature>
<dbReference type="InterPro" id="IPR000871">
    <property type="entry name" value="Beta-lactam_class-A"/>
</dbReference>
<keyword evidence="3" id="KW-0378">Hydrolase</keyword>
<dbReference type="SUPFAM" id="SSF56601">
    <property type="entry name" value="beta-lactamase/transpeptidase-like"/>
    <property type="match status" value="1"/>
</dbReference>
<dbReference type="GO" id="GO:0016787">
    <property type="term" value="F:hydrolase activity"/>
    <property type="evidence" value="ECO:0007669"/>
    <property type="project" value="UniProtKB-KW"/>
</dbReference>
<evidence type="ECO:0000256" key="1">
    <source>
        <dbReference type="ARBA" id="ARBA00001526"/>
    </source>
</evidence>
<keyword evidence="4" id="KW-1185">Reference proteome</keyword>
<dbReference type="PANTHER" id="PTHR35333:SF5">
    <property type="entry name" value="CONSERVED LIPOPROTEIN LPQF-RELATED"/>
    <property type="match status" value="1"/>
</dbReference>
<dbReference type="EMBL" id="BAAAEM010000003">
    <property type="protein sequence ID" value="GAA0480533.1"/>
    <property type="molecule type" value="Genomic_DNA"/>
</dbReference>
<evidence type="ECO:0000313" key="4">
    <source>
        <dbReference type="Proteomes" id="UP001500713"/>
    </source>
</evidence>
<comment type="caution">
    <text evidence="3">The sequence shown here is derived from an EMBL/GenBank/DDBJ whole genome shotgun (WGS) entry which is preliminary data.</text>
</comment>
<dbReference type="Proteomes" id="UP001500713">
    <property type="component" value="Unassembled WGS sequence"/>
</dbReference>
<sequence length="438" mass="47735">MPNRIIGIWLLAAFAIISVLGVPSPARAEQMTAVSSEYRDRAADLLEILKGSQKEESFFASSFLDAVPLAQFRDLVNQLNTQYGEPLSVSRIIPASNTDGTVEITYTKAVLAMRMVLDSNAPYPVVGLLITGANMKDDNIGKIADEIAALSGLSGFQVADLSGDKPQTIVELNSSEQLAIGSTFKIYVLAELSRSIKAGERQWSDVTPLNRKSLPSGVLQDWPNGTPLTLQTLATMMISISDNSATDILIDVVGRDKVDEMMRRTGHTQPDKTAPMLKTLEMFALKMPSNSDLRQRYIKASETEQKQLLADEQARLGIDSVSIANLANEPVHIDTIEWFASPTDISNLLNHILKTNDPVVLDIIKVNSIIPPGDALRWNYIGGKGGSEPGVISFAFLTKSKSGKTYAISGSWNNSKAPVDNDKFTLIFNRLPNLIASR</sequence>
<accession>A0ABN1ANA0</accession>
<evidence type="ECO:0000259" key="2">
    <source>
        <dbReference type="Pfam" id="PF13354"/>
    </source>
</evidence>